<dbReference type="Gene3D" id="1.10.472.10">
    <property type="entry name" value="Cyclin-like"/>
    <property type="match status" value="1"/>
</dbReference>
<dbReference type="GO" id="GO:0000307">
    <property type="term" value="C:cyclin-dependent protein kinase holoenzyme complex"/>
    <property type="evidence" value="ECO:0007669"/>
    <property type="project" value="UniProtKB-ARBA"/>
</dbReference>
<dbReference type="InterPro" id="IPR036915">
    <property type="entry name" value="Cyclin-like_sf"/>
</dbReference>
<feature type="region of interest" description="Disordered" evidence="1">
    <location>
        <begin position="1"/>
        <end position="61"/>
    </location>
</feature>
<feature type="compositionally biased region" description="Polar residues" evidence="1">
    <location>
        <begin position="11"/>
        <end position="26"/>
    </location>
</feature>
<dbReference type="Pfam" id="PF08613">
    <property type="entry name" value="Cyclin"/>
    <property type="match status" value="1"/>
</dbReference>
<gene>
    <name evidence="2" type="primary">MPUL0D01090</name>
    <name evidence="2" type="ORF">METSCH_D01090</name>
</gene>
<dbReference type="GO" id="GO:0005634">
    <property type="term" value="C:nucleus"/>
    <property type="evidence" value="ECO:0007669"/>
    <property type="project" value="TreeGrafter"/>
</dbReference>
<proteinExistence type="predicted"/>
<dbReference type="AlphaFoldDB" id="A0A4P6XPW7"/>
<feature type="compositionally biased region" description="Basic and acidic residues" evidence="1">
    <location>
        <begin position="124"/>
        <end position="134"/>
    </location>
</feature>
<dbReference type="GO" id="GO:0016538">
    <property type="term" value="F:cyclin-dependent protein serine/threonine kinase regulator activity"/>
    <property type="evidence" value="ECO:0007669"/>
    <property type="project" value="TreeGrafter"/>
</dbReference>
<dbReference type="Proteomes" id="UP000292447">
    <property type="component" value="Chromosome IV"/>
</dbReference>
<dbReference type="SUPFAM" id="SSF47954">
    <property type="entry name" value="Cyclin-like"/>
    <property type="match status" value="1"/>
</dbReference>
<evidence type="ECO:0000313" key="3">
    <source>
        <dbReference type="Proteomes" id="UP000292447"/>
    </source>
</evidence>
<dbReference type="PANTHER" id="PTHR15615:SF117">
    <property type="entry name" value="PHO85 CYCLIN PHO80"/>
    <property type="match status" value="1"/>
</dbReference>
<feature type="region of interest" description="Disordered" evidence="1">
    <location>
        <begin position="121"/>
        <end position="155"/>
    </location>
</feature>
<evidence type="ECO:0000256" key="1">
    <source>
        <dbReference type="SAM" id="MobiDB-lite"/>
    </source>
</evidence>
<evidence type="ECO:0000313" key="2">
    <source>
        <dbReference type="EMBL" id="QBM89049.1"/>
    </source>
</evidence>
<dbReference type="GO" id="GO:0019901">
    <property type="term" value="F:protein kinase binding"/>
    <property type="evidence" value="ECO:0007669"/>
    <property type="project" value="InterPro"/>
</dbReference>
<accession>A0A4P6XPW7</accession>
<protein>
    <submittedName>
        <fullName evidence="2">Cyclin</fullName>
    </submittedName>
</protein>
<reference evidence="3" key="1">
    <citation type="submission" date="2019-03" db="EMBL/GenBank/DDBJ databases">
        <title>Snf2 controls pulcherriminic acid biosynthesis and connects pigmentation and antifungal activity of the yeast Metschnikowia pulcherrima.</title>
        <authorList>
            <person name="Gore-Lloyd D."/>
            <person name="Sumann I."/>
            <person name="Brachmann A.O."/>
            <person name="Schneeberger K."/>
            <person name="Ortiz-Merino R.A."/>
            <person name="Moreno-Beltran M."/>
            <person name="Schlaefli M."/>
            <person name="Kirner P."/>
            <person name="Santos Kron A."/>
            <person name="Wolfe K.H."/>
            <person name="Piel J."/>
            <person name="Ahrens C.H."/>
            <person name="Henk D."/>
            <person name="Freimoser F.M."/>
        </authorList>
    </citation>
    <scope>NUCLEOTIDE SEQUENCE [LARGE SCALE GENOMIC DNA]</scope>
    <source>
        <strain evidence="3">APC 1.2</strain>
    </source>
</reference>
<dbReference type="InterPro" id="IPR013922">
    <property type="entry name" value="Cyclin_PHO80-like"/>
</dbReference>
<dbReference type="PANTHER" id="PTHR15615">
    <property type="match status" value="1"/>
</dbReference>
<keyword evidence="3" id="KW-1185">Reference proteome</keyword>
<dbReference type="EMBL" id="CP034459">
    <property type="protein sequence ID" value="QBM89049.1"/>
    <property type="molecule type" value="Genomic_DNA"/>
</dbReference>
<name>A0A4P6XPW7_9ASCO</name>
<organism evidence="2 3">
    <name type="scientific">Metschnikowia aff. pulcherrima</name>
    <dbReference type="NCBI Taxonomy" id="2163413"/>
    <lineage>
        <taxon>Eukaryota</taxon>
        <taxon>Fungi</taxon>
        <taxon>Dikarya</taxon>
        <taxon>Ascomycota</taxon>
        <taxon>Saccharomycotina</taxon>
        <taxon>Pichiomycetes</taxon>
        <taxon>Metschnikowiaceae</taxon>
        <taxon>Metschnikowia</taxon>
    </lineage>
</organism>
<dbReference type="CDD" id="cd20558">
    <property type="entry name" value="CYCLIN_ScPCL7-like"/>
    <property type="match status" value="1"/>
</dbReference>
<dbReference type="STRING" id="2163413.A0A4P6XPW7"/>
<sequence>MSLIISPHTCLMSSTSRQSSPANSAHVSPKLRPPSEWNHTQTSGETGQGRRGPPNHALAISQDPFGTFSDTSDPFIAQYIRPTTSLKHDFYIKSLNRQTRASSYDYYRKYLKHDKISSPKAIKLRKDDSSERKSFSPLRQETIYPDNPEVSKEKDPLYQQVPQRRRNFGNDASKQPELKKLQPHVKVQTLSKKFEECHTADLITLMARMIQSLISLNDRTVPASVSCPPSAKVSGISSEQKNKLLTRYHSRTPPAISIHTYISRLARFNNLTPATLLTTIYYIDLLSHNFQPYFTLNSWTVHRFLLVATMLAQKSLEDFFYTNDHYARVGGVALTELNFLELDFLNRVDWKLVPAKQILPTQTSIRHLKEVLDLYYWQLINLMGKNTTDKDKVTYSLVG</sequence>